<accession>A0ACB5SNA5</accession>
<evidence type="ECO:0000313" key="1">
    <source>
        <dbReference type="EMBL" id="GME49102.1"/>
    </source>
</evidence>
<name>A0ACB5SNA5_9PEZI</name>
<sequence>MQALFKIPPSESSFTEIAAPGNPGDAAQQASAEVAEGKQKGEIAEIRNLYEGPKKGFAQWEYQTDYPEDLISKGPPQKKIPPTKLYAIVAHQNRTGLKSKPLRVQSVTVQSPHIKAVLADLFASHGNIADMRQRNPVFEPPYRELYDVWPAYEAAMEAATDPVAAEHLRLFHEIANKDVQRMRNRQVPLDRHSRATFDTLFTCFPPGQIVYKRCGDFDRFFKVHSTEYTYGDRPYTLHVTAASLEWDGNFLGWADKGLNLDRFPGTKKLMDLEFFPATLHPQYEKIKASLLERGRRWEAFKSKPHTVVEYDGPTADTRDANRWGNGGGTIMVRGRVVIDAAAFGAYGGRNIYLLSRDFKKELKFDGGENDDDDDDPDPVTEDNSDSDSEFEDEQPQEPTETYEEADEDKLTEEMLMVASHEIHGFYLKNKTWVKLYIDHANPVPWNYEAFDRLVLPSNYKNLIISFVESQAENRDVFDDIIEGKGQGIIMLLHGSAGLGKTLTAEAVSDRLTKPLYSVQAGELGSNADDVERKLEEILEIAEKWDAVLLLDEADVFLEQRTHNNLERNKIVTVFLRLLEYYRGILFLTTNRVEAFDEAFRSRIHLKIDYPDLDVEAKVAIWNNFIALSRKKNGSNVTAKDIGELAQLPFNGREIKNLVKTAQLLATREKRLLEMSHFKVCLEVLEEGKSHQGETLMI</sequence>
<protein>
    <submittedName>
        <fullName evidence="1">Multicopper oxidase type 1</fullName>
    </submittedName>
</protein>
<proteinExistence type="predicted"/>
<dbReference type="Proteomes" id="UP001165186">
    <property type="component" value="Unassembled WGS sequence"/>
</dbReference>
<keyword evidence="2" id="KW-1185">Reference proteome</keyword>
<reference evidence="1" key="1">
    <citation type="submission" date="2024-09" db="EMBL/GenBank/DDBJ databases">
        <title>Draft Genome Sequences of Neofusicoccum parvum.</title>
        <authorList>
            <person name="Ashida A."/>
            <person name="Camagna M."/>
            <person name="Tanaka A."/>
            <person name="Takemoto D."/>
        </authorList>
    </citation>
    <scope>NUCLEOTIDE SEQUENCE</scope>
    <source>
        <strain evidence="1">PPO83</strain>
    </source>
</reference>
<comment type="caution">
    <text evidence="1">The sequence shown here is derived from an EMBL/GenBank/DDBJ whole genome shotgun (WGS) entry which is preliminary data.</text>
</comment>
<dbReference type="EMBL" id="BSXG01000150">
    <property type="protein sequence ID" value="GME49102.1"/>
    <property type="molecule type" value="Genomic_DNA"/>
</dbReference>
<organism evidence="1 2">
    <name type="scientific">Neofusicoccum parvum</name>
    <dbReference type="NCBI Taxonomy" id="310453"/>
    <lineage>
        <taxon>Eukaryota</taxon>
        <taxon>Fungi</taxon>
        <taxon>Dikarya</taxon>
        <taxon>Ascomycota</taxon>
        <taxon>Pezizomycotina</taxon>
        <taxon>Dothideomycetes</taxon>
        <taxon>Dothideomycetes incertae sedis</taxon>
        <taxon>Botryosphaeriales</taxon>
        <taxon>Botryosphaeriaceae</taxon>
        <taxon>Neofusicoccum</taxon>
    </lineage>
</organism>
<gene>
    <name evidence="1" type="primary">g4401</name>
    <name evidence="1" type="ORF">NpPPO83_00004401</name>
</gene>
<evidence type="ECO:0000313" key="2">
    <source>
        <dbReference type="Proteomes" id="UP001165186"/>
    </source>
</evidence>